<dbReference type="EMBL" id="CP063845">
    <property type="protein sequence ID" value="UFP93986.1"/>
    <property type="molecule type" value="Genomic_DNA"/>
</dbReference>
<gene>
    <name evidence="3" type="ORF">ISF26_19810</name>
</gene>
<dbReference type="PROSITE" id="PS51257">
    <property type="entry name" value="PROKAR_LIPOPROTEIN"/>
    <property type="match status" value="1"/>
</dbReference>
<dbReference type="PANTHER" id="PTHR39431">
    <property type="entry name" value="FRPA/C-RELATED PROTEIN"/>
    <property type="match status" value="1"/>
</dbReference>
<proteinExistence type="predicted"/>
<name>A0ABY3PK34_9CYAN</name>
<evidence type="ECO:0000256" key="2">
    <source>
        <dbReference type="SAM" id="SignalP"/>
    </source>
</evidence>
<dbReference type="PANTHER" id="PTHR39431:SF1">
    <property type="entry name" value="FRPA_C-RELATED PROTEIN"/>
    <property type="match status" value="1"/>
</dbReference>
<protein>
    <submittedName>
        <fullName evidence="3">Uncharacterized protein</fullName>
    </submittedName>
</protein>
<keyword evidence="4" id="KW-1185">Reference proteome</keyword>
<evidence type="ECO:0000313" key="3">
    <source>
        <dbReference type="EMBL" id="UFP93986.1"/>
    </source>
</evidence>
<dbReference type="Proteomes" id="UP001054846">
    <property type="component" value="Chromosome"/>
</dbReference>
<feature type="region of interest" description="Disordered" evidence="1">
    <location>
        <begin position="336"/>
        <end position="364"/>
    </location>
</feature>
<reference evidence="3 4" key="1">
    <citation type="journal article" date="2021" name="Genome Biol. Evol.">
        <title>Complete Genome Sequencing of a Novel Gloeobacter Species from a Waterfall Cave in Mexico.</title>
        <authorList>
            <person name="Saw J.H."/>
            <person name="Cardona T."/>
            <person name="Montejano G."/>
        </authorList>
    </citation>
    <scope>NUCLEOTIDE SEQUENCE [LARGE SCALE GENOMIC DNA]</scope>
    <source>
        <strain evidence="3">MG652769</strain>
    </source>
</reference>
<accession>A0ABY3PK34</accession>
<sequence>MPRTTNAALAAVLACALSQTAAVPQTSNNFQVKTSGPTATHWQFKSTPYTKGTPTGMPPLTPTAQTLTGMPIGTITQFQEEATANVPLGMYEYYEAEEAVLDQLSPAPDVRVAVSVNAGSNVATGSFNNLNALTGSNYRLLFVYLLYQSCNPTPLLLDTDGDGFRLTGPAAGVRFDFSGKGKLTRTGWTAAGSDDAFLALDRNDNGQIDDGTELFGNHALQPSRGKLPKNGFHALAEFDKADNGGNGDGVISAGDAVFGSLLLWTDKNHNGLSEPDELRPYADAGATAISLTMWPTKVADAHGNWFRWVSRLEGAEATGMGGKVFDVIFATEQRPDARPLPAGTEGAHHTTETPIGITDDPDCM</sequence>
<evidence type="ECO:0000256" key="1">
    <source>
        <dbReference type="SAM" id="MobiDB-lite"/>
    </source>
</evidence>
<evidence type="ECO:0000313" key="4">
    <source>
        <dbReference type="Proteomes" id="UP001054846"/>
    </source>
</evidence>
<dbReference type="RefSeq" id="WP_230841043.1">
    <property type="nucleotide sequence ID" value="NZ_CP063845.1"/>
</dbReference>
<keyword evidence="2" id="KW-0732">Signal</keyword>
<organism evidence="3 4">
    <name type="scientific">Gloeobacter morelensis MG652769</name>
    <dbReference type="NCBI Taxonomy" id="2781736"/>
    <lineage>
        <taxon>Bacteria</taxon>
        <taxon>Bacillati</taxon>
        <taxon>Cyanobacteriota</taxon>
        <taxon>Cyanophyceae</taxon>
        <taxon>Gloeobacterales</taxon>
        <taxon>Gloeobacteraceae</taxon>
        <taxon>Gloeobacter</taxon>
        <taxon>Gloeobacter morelensis</taxon>
    </lineage>
</organism>
<feature type="signal peptide" evidence="2">
    <location>
        <begin position="1"/>
        <end position="21"/>
    </location>
</feature>
<feature type="chain" id="PRO_5045582247" evidence="2">
    <location>
        <begin position="22"/>
        <end position="364"/>
    </location>
</feature>